<feature type="compositionally biased region" description="Low complexity" evidence="1">
    <location>
        <begin position="7"/>
        <end position="19"/>
    </location>
</feature>
<dbReference type="EMBL" id="LK023320">
    <property type="protein sequence ID" value="CDS06463.1"/>
    <property type="molecule type" value="Genomic_DNA"/>
</dbReference>
<dbReference type="OrthoDB" id="2298875at2759"/>
<feature type="region of interest" description="Disordered" evidence="1">
    <location>
        <begin position="1"/>
        <end position="26"/>
    </location>
</feature>
<dbReference type="PANTHER" id="PTHR38926">
    <property type="entry name" value="F-BOX DOMAIN CONTAINING PROTEIN, EXPRESSED"/>
    <property type="match status" value="1"/>
</dbReference>
<proteinExistence type="predicted"/>
<protein>
    <recommendedName>
        <fullName evidence="3">F-box domain-containing protein</fullName>
    </recommendedName>
</protein>
<reference evidence="2" key="1">
    <citation type="journal article" date="2014" name="Genome Announc.">
        <title>De novo whole-genome sequence and genome annotation of Lichtheimia ramosa.</title>
        <authorList>
            <person name="Linde J."/>
            <person name="Schwartze V."/>
            <person name="Binder U."/>
            <person name="Lass-Florl C."/>
            <person name="Voigt K."/>
            <person name="Horn F."/>
        </authorList>
    </citation>
    <scope>NUCLEOTIDE SEQUENCE</scope>
    <source>
        <strain evidence="2">JMRC FSU:6197</strain>
    </source>
</reference>
<organism evidence="2">
    <name type="scientific">Lichtheimia ramosa</name>
    <dbReference type="NCBI Taxonomy" id="688394"/>
    <lineage>
        <taxon>Eukaryota</taxon>
        <taxon>Fungi</taxon>
        <taxon>Fungi incertae sedis</taxon>
        <taxon>Mucoromycota</taxon>
        <taxon>Mucoromycotina</taxon>
        <taxon>Mucoromycetes</taxon>
        <taxon>Mucorales</taxon>
        <taxon>Lichtheimiaceae</taxon>
        <taxon>Lichtheimia</taxon>
    </lineage>
</organism>
<dbReference type="AlphaFoldDB" id="A0A077WHH2"/>
<dbReference type="PANTHER" id="PTHR38926:SF72">
    <property type="entry name" value="IM:7136021-RELATED"/>
    <property type="match status" value="1"/>
</dbReference>
<evidence type="ECO:0008006" key="3">
    <source>
        <dbReference type="Google" id="ProtNLM"/>
    </source>
</evidence>
<dbReference type="Gene3D" id="3.80.10.10">
    <property type="entry name" value="Ribonuclease Inhibitor"/>
    <property type="match status" value="2"/>
</dbReference>
<dbReference type="SUPFAM" id="SSF52047">
    <property type="entry name" value="RNI-like"/>
    <property type="match status" value="2"/>
</dbReference>
<sequence>MPKQPLSVSSQSSCQGVSSTERQLLPPERVERRHALHDSEILGQQRATKRVDFVSQLPGEVVSSLILPATLTLPTPKAFSYLHVCKTWRQRVLQSVHLHYNSFGKLTQGDIQLMVTYAPYLHKIRMGSPTLFPVGFFASAQFTCLQSLSLDLSSENDIHTMYLLLDPIAPTLKEIELSLYCATGNMGISLKDILRHFPNIEAFECNNVNVTDLIAHPQHIYKVKKLVLRSITLPLRSPDIIALLKRFPSLEILVLTDCQDSRPLATMHQCCPALGSLTYIMTGQTRSLVSDAPAVNISGLHSLSIYAGDNFNIQHLIPLLKGHCDTLVNIHIQNKINQQSNVTHLLPEQGVVFIQLSHLSFYPREANDGSALVQWILKRVPNACDIGVTKCNIDDNDVYEAMKHAKNLKSLSFSLPSPSFIHLLEYHGTLGQQSRLHSVMIDVNLCREHCVHAFKAVAHLTNLRKLLLYLRGPALGEEFVAFIENMARGCPFLEELILESFTEFPSAIIHKFPLYLKLRQLTLDSPNVWDECLLQLLKCPSLEDLFIDRYNIQHHVVEKLAHLIGEHE</sequence>
<name>A0A077WHH2_9FUNG</name>
<accession>A0A077WHH2</accession>
<dbReference type="InterPro" id="IPR032675">
    <property type="entry name" value="LRR_dom_sf"/>
</dbReference>
<evidence type="ECO:0000313" key="2">
    <source>
        <dbReference type="EMBL" id="CDS06463.1"/>
    </source>
</evidence>
<gene>
    <name evidence="2" type="ORF">LRAMOSA08991</name>
</gene>
<evidence type="ECO:0000256" key="1">
    <source>
        <dbReference type="SAM" id="MobiDB-lite"/>
    </source>
</evidence>